<dbReference type="OrthoDB" id="289394at2"/>
<keyword evidence="2" id="KW-0812">Transmembrane</keyword>
<keyword evidence="1" id="KW-0732">Signal</keyword>
<dbReference type="InterPro" id="IPR013783">
    <property type="entry name" value="Ig-like_fold"/>
</dbReference>
<dbReference type="Gene3D" id="2.60.40.10">
    <property type="entry name" value="Immunoglobulins"/>
    <property type="match status" value="1"/>
</dbReference>
<evidence type="ECO:0000313" key="3">
    <source>
        <dbReference type="Proteomes" id="UP000319976"/>
    </source>
</evidence>
<reference evidence="2 3" key="1">
    <citation type="submission" date="2019-02" db="EMBL/GenBank/DDBJ databases">
        <title>Deep-cultivation of Planctomycetes and their phenomic and genomic characterization uncovers novel biology.</title>
        <authorList>
            <person name="Wiegand S."/>
            <person name="Jogler M."/>
            <person name="Boedeker C."/>
            <person name="Pinto D."/>
            <person name="Vollmers J."/>
            <person name="Rivas-Marin E."/>
            <person name="Kohn T."/>
            <person name="Peeters S.H."/>
            <person name="Heuer A."/>
            <person name="Rast P."/>
            <person name="Oberbeckmann S."/>
            <person name="Bunk B."/>
            <person name="Jeske O."/>
            <person name="Meyerdierks A."/>
            <person name="Storesund J.E."/>
            <person name="Kallscheuer N."/>
            <person name="Luecker S."/>
            <person name="Lage O.M."/>
            <person name="Pohl T."/>
            <person name="Merkel B.J."/>
            <person name="Hornburger P."/>
            <person name="Mueller R.-W."/>
            <person name="Bruemmer F."/>
            <person name="Labrenz M."/>
            <person name="Spormann A.M."/>
            <person name="Op den Camp H."/>
            <person name="Overmann J."/>
            <person name="Amann R."/>
            <person name="Jetten M.S.M."/>
            <person name="Mascher T."/>
            <person name="Medema M.H."/>
            <person name="Devos D.P."/>
            <person name="Kaster A.-K."/>
            <person name="Ovreas L."/>
            <person name="Rohde M."/>
            <person name="Galperin M.Y."/>
            <person name="Jogler C."/>
        </authorList>
    </citation>
    <scope>NUCLEOTIDE SEQUENCE [LARGE SCALE GENOMIC DNA]</scope>
    <source>
        <strain evidence="2 3">V22</strain>
    </source>
</reference>
<keyword evidence="3" id="KW-1185">Reference proteome</keyword>
<gene>
    <name evidence="2" type="ORF">V22_05420</name>
</gene>
<dbReference type="Proteomes" id="UP000319976">
    <property type="component" value="Chromosome"/>
</dbReference>
<protein>
    <submittedName>
        <fullName evidence="2">Nickel uptake substrate-specific transmembrane region</fullName>
    </submittedName>
</protein>
<dbReference type="PROSITE" id="PS51257">
    <property type="entry name" value="PROKAR_LIPOPROTEIN"/>
    <property type="match status" value="1"/>
</dbReference>
<accession>A0A517T4L8</accession>
<feature type="chain" id="PRO_5021944602" evidence="1">
    <location>
        <begin position="23"/>
        <end position="135"/>
    </location>
</feature>
<proteinExistence type="predicted"/>
<evidence type="ECO:0000313" key="2">
    <source>
        <dbReference type="EMBL" id="QDT63322.1"/>
    </source>
</evidence>
<evidence type="ECO:0000256" key="1">
    <source>
        <dbReference type="SAM" id="SignalP"/>
    </source>
</evidence>
<dbReference type="InterPro" id="IPR008969">
    <property type="entry name" value="CarboxyPept-like_regulatory"/>
</dbReference>
<feature type="signal peptide" evidence="1">
    <location>
        <begin position="1"/>
        <end position="22"/>
    </location>
</feature>
<name>A0A517T4L8_9PLAN</name>
<dbReference type="KEGG" id="chya:V22_05420"/>
<keyword evidence="2" id="KW-0472">Membrane</keyword>
<dbReference type="AlphaFoldDB" id="A0A517T4L8"/>
<dbReference type="EMBL" id="CP036316">
    <property type="protein sequence ID" value="QDT63322.1"/>
    <property type="molecule type" value="Genomic_DNA"/>
</dbReference>
<organism evidence="2 3">
    <name type="scientific">Calycomorphotria hydatis</name>
    <dbReference type="NCBI Taxonomy" id="2528027"/>
    <lineage>
        <taxon>Bacteria</taxon>
        <taxon>Pseudomonadati</taxon>
        <taxon>Planctomycetota</taxon>
        <taxon>Planctomycetia</taxon>
        <taxon>Planctomycetales</taxon>
        <taxon>Planctomycetaceae</taxon>
        <taxon>Calycomorphotria</taxon>
    </lineage>
</organism>
<sequence precursor="true">MRVKQCSLLLGFLVLAAGCSNVDLPELAEVRGTVLLDGKPVPDAQVVFAPQGGRPSQGTTDSEGKFTLTYSNNATGAIPGQHFVQISTFKSISKADSEETITTPELIPAKYNEETTLTRTVEPGINDFTFELDSE</sequence>
<dbReference type="RefSeq" id="WP_145259554.1">
    <property type="nucleotide sequence ID" value="NZ_CP036316.1"/>
</dbReference>
<dbReference type="SUPFAM" id="SSF49464">
    <property type="entry name" value="Carboxypeptidase regulatory domain-like"/>
    <property type="match status" value="1"/>
</dbReference>